<dbReference type="Gene3D" id="2.40.70.10">
    <property type="entry name" value="Acid Proteases"/>
    <property type="match status" value="1"/>
</dbReference>
<dbReference type="PANTHER" id="PTHR33240">
    <property type="entry name" value="OS08G0508500 PROTEIN"/>
    <property type="match status" value="1"/>
</dbReference>
<dbReference type="PANTHER" id="PTHR33240:SF15">
    <property type="entry name" value="GAG-PRO-LIKE PROTEIN"/>
    <property type="match status" value="1"/>
</dbReference>
<accession>A0A9D5ATH2</accession>
<dbReference type="InterPro" id="IPR021109">
    <property type="entry name" value="Peptidase_aspartic_dom_sf"/>
</dbReference>
<dbReference type="AlphaFoldDB" id="A0A9D5ATH2"/>
<reference evidence="2 3" key="1">
    <citation type="journal article" date="2022" name="Nat. Genet.">
        <title>Improved pea reference genome and pan-genome highlight genomic features and evolutionary characteristics.</title>
        <authorList>
            <person name="Yang T."/>
            <person name="Liu R."/>
            <person name="Luo Y."/>
            <person name="Hu S."/>
            <person name="Wang D."/>
            <person name="Wang C."/>
            <person name="Pandey M.K."/>
            <person name="Ge S."/>
            <person name="Xu Q."/>
            <person name="Li N."/>
            <person name="Li G."/>
            <person name="Huang Y."/>
            <person name="Saxena R.K."/>
            <person name="Ji Y."/>
            <person name="Li M."/>
            <person name="Yan X."/>
            <person name="He Y."/>
            <person name="Liu Y."/>
            <person name="Wang X."/>
            <person name="Xiang C."/>
            <person name="Varshney R.K."/>
            <person name="Ding H."/>
            <person name="Gao S."/>
            <person name="Zong X."/>
        </authorList>
    </citation>
    <scope>NUCLEOTIDE SEQUENCE [LARGE SCALE GENOMIC DNA]</scope>
    <source>
        <strain evidence="2 3">cv. Zhongwan 6</strain>
    </source>
</reference>
<evidence type="ECO:0000256" key="1">
    <source>
        <dbReference type="SAM" id="MobiDB-lite"/>
    </source>
</evidence>
<gene>
    <name evidence="2" type="ORF">KIW84_044865</name>
</gene>
<dbReference type="CDD" id="cd00303">
    <property type="entry name" value="retropepsin_like"/>
    <property type="match status" value="1"/>
</dbReference>
<feature type="region of interest" description="Disordered" evidence="1">
    <location>
        <begin position="541"/>
        <end position="564"/>
    </location>
</feature>
<evidence type="ECO:0000313" key="2">
    <source>
        <dbReference type="EMBL" id="KAI5421178.1"/>
    </source>
</evidence>
<feature type="region of interest" description="Disordered" evidence="1">
    <location>
        <begin position="262"/>
        <end position="321"/>
    </location>
</feature>
<feature type="compositionally biased region" description="Acidic residues" evidence="1">
    <location>
        <begin position="311"/>
        <end position="321"/>
    </location>
</feature>
<sequence length="564" mass="63569">MVNTTSQGEQFPPQGTCTIGANSIDVSTEIPNAQAIPTSGSMALHNSTAMPIMSGTTDTSAVSTPRPPGFENFRPATDGLSNDVSFGISVKGKQVANVEPMATEASGYLEGWLRITKDGNEQRPRETGGRKANYRRCGEMYNRELAEAFERIPYDQGWDGHGGNLNMYSFNKRGAPRRPDSPHPRAKRVMFKLSAEVPEDKWTQAGPKKGKWRSFEDGGRTSWAYRKQFQASKREAIRLENYKGKNLMSRSQWRRHQRMRKAKREMNLKETGESSSVKVPPNIMDSTKPPVGRKLFPDENVSQKVQKEQETEVEDNEEADTAEMAKHQPVCYYVLNSGVVEEQNTIFERPHQGMQSHLKPLYIRAKIGQVGVNKVLVDGGAVVNLIPQFMLKKTGMFDTDVKPHNMVLSNYEGKIGQTLGVIQVDLTVGSITRPMMFMVIPAKANYNLLLGIEWIHGIWAVPSTMHQRISIWKEDGVVENVEADQSYFMAEVNHVDKRNFDRNLAHIGPCYPAEEGYAPNKNALYFLTLHPNGFQWDREIMGDPEEGESSEIRPTGWDEDLYYD</sequence>
<comment type="caution">
    <text evidence="2">The sequence shown here is derived from an EMBL/GenBank/DDBJ whole genome shotgun (WGS) entry which is preliminary data.</text>
</comment>
<dbReference type="SUPFAM" id="SSF50630">
    <property type="entry name" value="Acid proteases"/>
    <property type="match status" value="1"/>
</dbReference>
<organism evidence="2 3">
    <name type="scientific">Pisum sativum</name>
    <name type="common">Garden pea</name>
    <name type="synonym">Lathyrus oleraceus</name>
    <dbReference type="NCBI Taxonomy" id="3888"/>
    <lineage>
        <taxon>Eukaryota</taxon>
        <taxon>Viridiplantae</taxon>
        <taxon>Streptophyta</taxon>
        <taxon>Embryophyta</taxon>
        <taxon>Tracheophyta</taxon>
        <taxon>Spermatophyta</taxon>
        <taxon>Magnoliopsida</taxon>
        <taxon>eudicotyledons</taxon>
        <taxon>Gunneridae</taxon>
        <taxon>Pentapetalae</taxon>
        <taxon>rosids</taxon>
        <taxon>fabids</taxon>
        <taxon>Fabales</taxon>
        <taxon>Fabaceae</taxon>
        <taxon>Papilionoideae</taxon>
        <taxon>50 kb inversion clade</taxon>
        <taxon>NPAAA clade</taxon>
        <taxon>Hologalegina</taxon>
        <taxon>IRL clade</taxon>
        <taxon>Fabeae</taxon>
        <taxon>Lathyrus</taxon>
    </lineage>
</organism>
<evidence type="ECO:0000313" key="3">
    <source>
        <dbReference type="Proteomes" id="UP001058974"/>
    </source>
</evidence>
<name>A0A9D5ATH2_PEA</name>
<proteinExistence type="predicted"/>
<protein>
    <submittedName>
        <fullName evidence="2">Uncharacterized protein</fullName>
    </submittedName>
</protein>
<keyword evidence="3" id="KW-1185">Reference proteome</keyword>
<dbReference type="EMBL" id="JAMSHJ010000004">
    <property type="protein sequence ID" value="KAI5421178.1"/>
    <property type="molecule type" value="Genomic_DNA"/>
</dbReference>
<dbReference type="Gramene" id="Psat04G0486500-T1">
    <property type="protein sequence ID" value="KAI5421178.1"/>
    <property type="gene ID" value="KIW84_044865"/>
</dbReference>
<dbReference type="Proteomes" id="UP001058974">
    <property type="component" value="Chromosome 4"/>
</dbReference>